<keyword evidence="6" id="KW-0812">Transmembrane</keyword>
<keyword evidence="4" id="KW-0829">Tyrosine-protein kinase</keyword>
<feature type="compositionally biased region" description="Polar residues" evidence="5">
    <location>
        <begin position="403"/>
        <end position="415"/>
    </location>
</feature>
<dbReference type="EMBL" id="JAAAIL010000086">
    <property type="protein sequence ID" value="KAG0280052.1"/>
    <property type="molecule type" value="Genomic_DNA"/>
</dbReference>
<protein>
    <recommendedName>
        <fullName evidence="1">receptor protein-tyrosine kinase</fullName>
        <ecNumber evidence="1">2.7.10.1</ecNumber>
    </recommendedName>
</protein>
<feature type="compositionally biased region" description="Low complexity" evidence="5">
    <location>
        <begin position="533"/>
        <end position="559"/>
    </location>
</feature>
<evidence type="ECO:0000256" key="3">
    <source>
        <dbReference type="ARBA" id="ARBA00022777"/>
    </source>
</evidence>
<dbReference type="Gene3D" id="6.10.250.2930">
    <property type="match status" value="1"/>
</dbReference>
<evidence type="ECO:0000256" key="6">
    <source>
        <dbReference type="SAM" id="Phobius"/>
    </source>
</evidence>
<keyword evidence="7" id="KW-0732">Signal</keyword>
<keyword evidence="3" id="KW-0418">Kinase</keyword>
<feature type="region of interest" description="Disordered" evidence="5">
    <location>
        <begin position="27"/>
        <end position="165"/>
    </location>
</feature>
<organism evidence="8 9">
    <name type="scientific">Linnemannia exigua</name>
    <dbReference type="NCBI Taxonomy" id="604196"/>
    <lineage>
        <taxon>Eukaryota</taxon>
        <taxon>Fungi</taxon>
        <taxon>Fungi incertae sedis</taxon>
        <taxon>Mucoromycota</taxon>
        <taxon>Mortierellomycotina</taxon>
        <taxon>Mortierellomycetes</taxon>
        <taxon>Mortierellales</taxon>
        <taxon>Mortierellaceae</taxon>
        <taxon>Linnemannia</taxon>
    </lineage>
</organism>
<keyword evidence="9" id="KW-1185">Reference proteome</keyword>
<dbReference type="CDD" id="cd12087">
    <property type="entry name" value="TM_EGFR-like"/>
    <property type="match status" value="1"/>
</dbReference>
<feature type="region of interest" description="Disordered" evidence="5">
    <location>
        <begin position="398"/>
        <end position="438"/>
    </location>
</feature>
<feature type="compositionally biased region" description="Low complexity" evidence="5">
    <location>
        <begin position="148"/>
        <end position="165"/>
    </location>
</feature>
<evidence type="ECO:0000313" key="8">
    <source>
        <dbReference type="EMBL" id="KAG0280052.1"/>
    </source>
</evidence>
<gene>
    <name evidence="8" type="ORF">BGZ95_011431</name>
</gene>
<feature type="region of interest" description="Disordered" evidence="5">
    <location>
        <begin position="532"/>
        <end position="567"/>
    </location>
</feature>
<accession>A0AAD4DJV3</accession>
<dbReference type="AlphaFoldDB" id="A0AAD4DJV3"/>
<sequence>MIQLTSACLSIVLAMALVPAAVQAQPQEPQAPAAGDPVVPPTDTTPTTPTTTIPPVDPTTSTTTVPPVTTTTTVPPVITTTTVPPVITTTTVPPVTTTTTPPPVTTTTTTTPPLVTTTTTTTRGGVNPPPPVTSNGNGNPTIPSIQPTNSNGSTSGSNGSSTTSSSNVPAIVGGIVGALALAVIVATSVICYKRRKRANRELTFDTLEGLNGGPALSSRNRASHNYLNSGSPVITSGNVGLNSVPSAGGYDDGYDYEMQSNVGYPTSQHQHLSGNYHQQGYGNNAGYDGYGSHSPHQGYRPSPTIFQEDAPYATASSMGRGRTGFDQNLPEVMYNRGEIDADPTNGYYQDDDLYNEAAWIQEQAHAGYATGGQQQQQQHWDAQAMLSQYDHEIELPLPPTHQHAMSTPSLDSTLIGSPGRPKHQTAATTAAHHASNPQAILESPILQSATLRSGDLFSQEATSPRIATQQLQQLQHDGDERQSPKTSPRIINASREMRSIELATHSPTFGRPSTDAINSYANEYQSRPSTDMAAAVAAAGGDAGSPLSPSSNLNPNKSLRTLRREDW</sequence>
<dbReference type="GO" id="GO:0004714">
    <property type="term" value="F:transmembrane receptor protein tyrosine kinase activity"/>
    <property type="evidence" value="ECO:0007669"/>
    <property type="project" value="UniProtKB-EC"/>
</dbReference>
<evidence type="ECO:0000256" key="5">
    <source>
        <dbReference type="SAM" id="MobiDB-lite"/>
    </source>
</evidence>
<comment type="caution">
    <text evidence="8">The sequence shown here is derived from an EMBL/GenBank/DDBJ whole genome shotgun (WGS) entry which is preliminary data.</text>
</comment>
<reference evidence="8" key="1">
    <citation type="journal article" date="2020" name="Fungal Divers.">
        <title>Resolving the Mortierellaceae phylogeny through synthesis of multi-gene phylogenetics and phylogenomics.</title>
        <authorList>
            <person name="Vandepol N."/>
            <person name="Liber J."/>
            <person name="Desiro A."/>
            <person name="Na H."/>
            <person name="Kennedy M."/>
            <person name="Barry K."/>
            <person name="Grigoriev I.V."/>
            <person name="Miller A.N."/>
            <person name="O'Donnell K."/>
            <person name="Stajich J.E."/>
            <person name="Bonito G."/>
        </authorList>
    </citation>
    <scope>NUCLEOTIDE SEQUENCE</scope>
    <source>
        <strain evidence="8">NRRL 28262</strain>
    </source>
</reference>
<keyword evidence="6" id="KW-1133">Transmembrane helix</keyword>
<evidence type="ECO:0000256" key="7">
    <source>
        <dbReference type="SAM" id="SignalP"/>
    </source>
</evidence>
<dbReference type="InterPro" id="IPR044912">
    <property type="entry name" value="Egfr_JX_dom"/>
</dbReference>
<name>A0AAD4DJV3_9FUNG</name>
<evidence type="ECO:0000313" key="9">
    <source>
        <dbReference type="Proteomes" id="UP001194580"/>
    </source>
</evidence>
<keyword evidence="6" id="KW-0472">Membrane</keyword>
<dbReference type="EC" id="2.7.10.1" evidence="1"/>
<feature type="transmembrane region" description="Helical" evidence="6">
    <location>
        <begin position="170"/>
        <end position="192"/>
    </location>
</feature>
<feature type="signal peptide" evidence="7">
    <location>
        <begin position="1"/>
        <end position="24"/>
    </location>
</feature>
<feature type="compositionally biased region" description="Low complexity" evidence="5">
    <location>
        <begin position="424"/>
        <end position="434"/>
    </location>
</feature>
<evidence type="ECO:0000256" key="4">
    <source>
        <dbReference type="ARBA" id="ARBA00023137"/>
    </source>
</evidence>
<keyword evidence="2" id="KW-0808">Transferase</keyword>
<feature type="chain" id="PRO_5042060622" description="receptor protein-tyrosine kinase" evidence="7">
    <location>
        <begin position="25"/>
        <end position="567"/>
    </location>
</feature>
<dbReference type="Proteomes" id="UP001194580">
    <property type="component" value="Unassembled WGS sequence"/>
</dbReference>
<evidence type="ECO:0000256" key="2">
    <source>
        <dbReference type="ARBA" id="ARBA00022679"/>
    </source>
</evidence>
<feature type="compositionally biased region" description="Polar residues" evidence="5">
    <location>
        <begin position="134"/>
        <end position="147"/>
    </location>
</feature>
<feature type="compositionally biased region" description="Low complexity" evidence="5">
    <location>
        <begin position="27"/>
        <end position="126"/>
    </location>
</feature>
<proteinExistence type="predicted"/>
<evidence type="ECO:0000256" key="1">
    <source>
        <dbReference type="ARBA" id="ARBA00011902"/>
    </source>
</evidence>